<organism evidence="5 6">
    <name type="scientific">Glomus cerebriforme</name>
    <dbReference type="NCBI Taxonomy" id="658196"/>
    <lineage>
        <taxon>Eukaryota</taxon>
        <taxon>Fungi</taxon>
        <taxon>Fungi incertae sedis</taxon>
        <taxon>Mucoromycota</taxon>
        <taxon>Glomeromycotina</taxon>
        <taxon>Glomeromycetes</taxon>
        <taxon>Glomerales</taxon>
        <taxon>Glomeraceae</taxon>
        <taxon>Glomus</taxon>
    </lineage>
</organism>
<feature type="compositionally biased region" description="Low complexity" evidence="4">
    <location>
        <begin position="348"/>
        <end position="365"/>
    </location>
</feature>
<name>A0A397SYC7_9GLOM</name>
<evidence type="ECO:0000256" key="4">
    <source>
        <dbReference type="SAM" id="MobiDB-lite"/>
    </source>
</evidence>
<feature type="region of interest" description="Disordered" evidence="4">
    <location>
        <begin position="155"/>
        <end position="402"/>
    </location>
</feature>
<dbReference type="InterPro" id="IPR045081">
    <property type="entry name" value="AN32"/>
</dbReference>
<comment type="caution">
    <text evidence="5">The sequence shown here is derived from an EMBL/GenBank/DDBJ whole genome shotgun (WGS) entry which is preliminary data.</text>
</comment>
<evidence type="ECO:0000313" key="6">
    <source>
        <dbReference type="Proteomes" id="UP000265703"/>
    </source>
</evidence>
<dbReference type="AlphaFoldDB" id="A0A397SYC7"/>
<dbReference type="SUPFAM" id="SSF52058">
    <property type="entry name" value="L domain-like"/>
    <property type="match status" value="1"/>
</dbReference>
<evidence type="ECO:0008006" key="7">
    <source>
        <dbReference type="Google" id="ProtNLM"/>
    </source>
</evidence>
<comment type="similarity">
    <text evidence="3">Belongs to the ANP32 family.</text>
</comment>
<dbReference type="Pfam" id="PF14580">
    <property type="entry name" value="LRR_9"/>
    <property type="match status" value="1"/>
</dbReference>
<dbReference type="EMBL" id="QKYT01000159">
    <property type="protein sequence ID" value="RIA91200.1"/>
    <property type="molecule type" value="Genomic_DNA"/>
</dbReference>
<gene>
    <name evidence="5" type="ORF">C1645_822358</name>
</gene>
<feature type="compositionally biased region" description="Acidic residues" evidence="4">
    <location>
        <begin position="197"/>
        <end position="225"/>
    </location>
</feature>
<dbReference type="InterPro" id="IPR001611">
    <property type="entry name" value="Leu-rich_rpt"/>
</dbReference>
<feature type="compositionally biased region" description="Acidic residues" evidence="4">
    <location>
        <begin position="312"/>
        <end position="343"/>
    </location>
</feature>
<accession>A0A397SYC7</accession>
<protein>
    <recommendedName>
        <fullName evidence="7">U2A'/phosphoprotein 32 family A C-terminal domain-containing protein</fullName>
    </recommendedName>
</protein>
<evidence type="ECO:0000313" key="5">
    <source>
        <dbReference type="EMBL" id="RIA91200.1"/>
    </source>
</evidence>
<keyword evidence="1" id="KW-0433">Leucine-rich repeat</keyword>
<dbReference type="GO" id="GO:0005634">
    <property type="term" value="C:nucleus"/>
    <property type="evidence" value="ECO:0007669"/>
    <property type="project" value="TreeGrafter"/>
</dbReference>
<dbReference type="Proteomes" id="UP000265703">
    <property type="component" value="Unassembled WGS sequence"/>
</dbReference>
<dbReference type="STRING" id="658196.A0A397SYC7"/>
<dbReference type="Gene3D" id="3.80.10.10">
    <property type="entry name" value="Ribonuclease Inhibitor"/>
    <property type="match status" value="1"/>
</dbReference>
<dbReference type="OrthoDB" id="433501at2759"/>
<evidence type="ECO:0000256" key="2">
    <source>
        <dbReference type="ARBA" id="ARBA00022737"/>
    </source>
</evidence>
<sequence>MVDQDFKNKLQFKDPTEPEELLLDNKKIMTIANVINADRNDFIPLTDLINLRSLSMNRTHLYSLEGFPTLPKLRRLALSDNKLTGGLEALANAKLEKLIHLDLSGNKINDLSALEPLRKLPSLKHLSLIECPVTQKANYRDALLEMIPQLYSLDQYDRKGDPIDSEDESDAEEEEEEEEEEVDDTDVVQSNGHADSEEVDENEENEENQEAEISEEAASDEDAGSESDRDAETNDNEEVSDNEEELVGFNSIVPEASGEEVAETNVLPKSRDKGKQVAFPPDLDEKEESESESEVESGEEGPGIDYLLDPNLPEDTDEEDFQPDEDDEDDESDQLDEASDIDPAELPTTSAAGAALEAAAAASSTSKRKGYEDDEGELESNTNQKRVINDDDETIRSKKRRV</sequence>
<feature type="compositionally biased region" description="Acidic residues" evidence="4">
    <location>
        <begin position="282"/>
        <end position="299"/>
    </location>
</feature>
<proteinExistence type="inferred from homology"/>
<evidence type="ECO:0000256" key="1">
    <source>
        <dbReference type="ARBA" id="ARBA00022614"/>
    </source>
</evidence>
<dbReference type="PANTHER" id="PTHR11375:SF0">
    <property type="entry name" value="ACIDIC LEUCINE-RICH NUCLEAR PHOSPHOPROTEIN 32 FAMILY MEMBER A"/>
    <property type="match status" value="1"/>
</dbReference>
<dbReference type="InterPro" id="IPR032675">
    <property type="entry name" value="LRR_dom_sf"/>
</dbReference>
<evidence type="ECO:0000256" key="3">
    <source>
        <dbReference type="ARBA" id="ARBA00025777"/>
    </source>
</evidence>
<reference evidence="5 6" key="1">
    <citation type="submission" date="2018-06" db="EMBL/GenBank/DDBJ databases">
        <title>Comparative genomics reveals the genomic features of Rhizophagus irregularis, R. cerebriforme, R. diaphanum and Gigaspora rosea, and their symbiotic lifestyle signature.</title>
        <authorList>
            <person name="Morin E."/>
            <person name="San Clemente H."/>
            <person name="Chen E.C.H."/>
            <person name="De La Providencia I."/>
            <person name="Hainaut M."/>
            <person name="Kuo A."/>
            <person name="Kohler A."/>
            <person name="Murat C."/>
            <person name="Tang N."/>
            <person name="Roy S."/>
            <person name="Loubradou J."/>
            <person name="Henrissat B."/>
            <person name="Grigoriev I.V."/>
            <person name="Corradi N."/>
            <person name="Roux C."/>
            <person name="Martin F.M."/>
        </authorList>
    </citation>
    <scope>NUCLEOTIDE SEQUENCE [LARGE SCALE GENOMIC DNA]</scope>
    <source>
        <strain evidence="5 6">DAOM 227022</strain>
    </source>
</reference>
<dbReference type="GO" id="GO:0042393">
    <property type="term" value="F:histone binding"/>
    <property type="evidence" value="ECO:0007669"/>
    <property type="project" value="TreeGrafter"/>
</dbReference>
<keyword evidence="6" id="KW-1185">Reference proteome</keyword>
<feature type="compositionally biased region" description="Acidic residues" evidence="4">
    <location>
        <begin position="233"/>
        <end position="246"/>
    </location>
</feature>
<dbReference type="PROSITE" id="PS51450">
    <property type="entry name" value="LRR"/>
    <property type="match status" value="1"/>
</dbReference>
<feature type="compositionally biased region" description="Acidic residues" evidence="4">
    <location>
        <begin position="163"/>
        <end position="186"/>
    </location>
</feature>
<dbReference type="PANTHER" id="PTHR11375">
    <property type="entry name" value="ACIDIC LEUCINE-RICH NUCLEAR PHOSPHOPROTEIN 32"/>
    <property type="match status" value="1"/>
</dbReference>
<keyword evidence="2" id="KW-0677">Repeat</keyword>